<evidence type="ECO:0000313" key="3">
    <source>
        <dbReference type="EMBL" id="MBD0417093.1"/>
    </source>
</evidence>
<feature type="domain" description="DUF1468" evidence="2">
    <location>
        <begin position="18"/>
        <end position="146"/>
    </location>
</feature>
<evidence type="ECO:0000313" key="4">
    <source>
        <dbReference type="Proteomes" id="UP000643405"/>
    </source>
</evidence>
<dbReference type="Pfam" id="PF07331">
    <property type="entry name" value="TctB"/>
    <property type="match status" value="1"/>
</dbReference>
<sequence>MALRIRSKREFGSALLYGALGMAGFVIAGDYGFGTAGRMGPGYFPRVISGLLILVALASLLRSLQRDGDPIGPVNWKALLLVTASVCLFGLLLIGAGLPLALTVLLLVSASASEHFAMSTRSLAALVALVAVCTLVFAEGLGVPMPLVGSWLSPLFAS</sequence>
<dbReference type="AlphaFoldDB" id="A0A8J6PMP5"/>
<gene>
    <name evidence="3" type="ORF">ICI42_20800</name>
</gene>
<protein>
    <submittedName>
        <fullName evidence="3">Tripartite tricarboxylate transporter TctB family protein</fullName>
    </submittedName>
</protein>
<keyword evidence="1" id="KW-0812">Transmembrane</keyword>
<feature type="transmembrane region" description="Helical" evidence="1">
    <location>
        <begin position="12"/>
        <end position="31"/>
    </location>
</feature>
<feature type="transmembrane region" description="Helical" evidence="1">
    <location>
        <begin position="76"/>
        <end position="102"/>
    </location>
</feature>
<dbReference type="Proteomes" id="UP000643405">
    <property type="component" value="Unassembled WGS sequence"/>
</dbReference>
<dbReference type="RefSeq" id="WP_188166532.1">
    <property type="nucleotide sequence ID" value="NZ_JACVVX010000009.1"/>
</dbReference>
<reference evidence="3" key="1">
    <citation type="submission" date="2020-09" db="EMBL/GenBank/DDBJ databases">
        <title>Genome seq and assembly of Tianweitania sp.</title>
        <authorList>
            <person name="Chhetri G."/>
        </authorList>
    </citation>
    <scope>NUCLEOTIDE SEQUENCE</scope>
    <source>
        <strain evidence="3">Rool2</strain>
    </source>
</reference>
<organism evidence="3 4">
    <name type="scientific">Oryzicola mucosus</name>
    <dbReference type="NCBI Taxonomy" id="2767425"/>
    <lineage>
        <taxon>Bacteria</taxon>
        <taxon>Pseudomonadati</taxon>
        <taxon>Pseudomonadota</taxon>
        <taxon>Alphaproteobacteria</taxon>
        <taxon>Hyphomicrobiales</taxon>
        <taxon>Phyllobacteriaceae</taxon>
        <taxon>Oryzicola</taxon>
    </lineage>
</organism>
<name>A0A8J6PMP5_9HYPH</name>
<evidence type="ECO:0000256" key="1">
    <source>
        <dbReference type="SAM" id="Phobius"/>
    </source>
</evidence>
<comment type="caution">
    <text evidence="3">The sequence shown here is derived from an EMBL/GenBank/DDBJ whole genome shotgun (WGS) entry which is preliminary data.</text>
</comment>
<dbReference type="InterPro" id="IPR009936">
    <property type="entry name" value="DUF1468"/>
</dbReference>
<evidence type="ECO:0000259" key="2">
    <source>
        <dbReference type="Pfam" id="PF07331"/>
    </source>
</evidence>
<accession>A0A8J6PMP5</accession>
<feature type="transmembrane region" description="Helical" evidence="1">
    <location>
        <begin position="43"/>
        <end position="64"/>
    </location>
</feature>
<dbReference type="EMBL" id="JACVVX010000009">
    <property type="protein sequence ID" value="MBD0417093.1"/>
    <property type="molecule type" value="Genomic_DNA"/>
</dbReference>
<feature type="transmembrane region" description="Helical" evidence="1">
    <location>
        <begin position="122"/>
        <end position="143"/>
    </location>
</feature>
<keyword evidence="1" id="KW-1133">Transmembrane helix</keyword>
<proteinExistence type="predicted"/>
<keyword evidence="4" id="KW-1185">Reference proteome</keyword>
<keyword evidence="1" id="KW-0472">Membrane</keyword>